<name>F8AJW9_METOI</name>
<dbReference type="Proteomes" id="UP000009296">
    <property type="component" value="Chromosome"/>
</dbReference>
<dbReference type="OrthoDB" id="65838at2157"/>
<dbReference type="AlphaFoldDB" id="F8AJW9"/>
<dbReference type="RefSeq" id="WP_013867507.1">
    <property type="nucleotide sequence ID" value="NC_015636.1"/>
</dbReference>
<gene>
    <name evidence="2" type="ordered locus">Metok_1360</name>
</gene>
<feature type="transmembrane region" description="Helical" evidence="1">
    <location>
        <begin position="12"/>
        <end position="32"/>
    </location>
</feature>
<dbReference type="HOGENOM" id="CLU_125809_0_0_2"/>
<dbReference type="eggNOG" id="arCOG06584">
    <property type="taxonomic scope" value="Archaea"/>
</dbReference>
<keyword evidence="1" id="KW-0472">Membrane</keyword>
<proteinExistence type="predicted"/>
<accession>F8AJW9</accession>
<evidence type="ECO:0000256" key="1">
    <source>
        <dbReference type="SAM" id="Phobius"/>
    </source>
</evidence>
<evidence type="ECO:0000313" key="2">
    <source>
        <dbReference type="EMBL" id="AEH07325.1"/>
    </source>
</evidence>
<keyword evidence="3" id="KW-1185">Reference proteome</keyword>
<dbReference type="GeneID" id="10773516"/>
<dbReference type="KEGG" id="mok:Metok_1360"/>
<protein>
    <submittedName>
        <fullName evidence="2">Uncharacterized protein</fullName>
    </submittedName>
</protein>
<organism evidence="2 3">
    <name type="scientific">Methanothermococcus okinawensis (strain DSM 14208 / JCM 11175 / IH1)</name>
    <dbReference type="NCBI Taxonomy" id="647113"/>
    <lineage>
        <taxon>Archaea</taxon>
        <taxon>Methanobacteriati</taxon>
        <taxon>Methanobacteriota</taxon>
        <taxon>Methanomada group</taxon>
        <taxon>Methanococci</taxon>
        <taxon>Methanococcales</taxon>
        <taxon>Methanococcaceae</taxon>
        <taxon>Methanothermococcus</taxon>
    </lineage>
</organism>
<evidence type="ECO:0000313" key="3">
    <source>
        <dbReference type="Proteomes" id="UP000009296"/>
    </source>
</evidence>
<keyword evidence="1" id="KW-0812">Transmembrane</keyword>
<dbReference type="EMBL" id="CP002792">
    <property type="protein sequence ID" value="AEH07325.1"/>
    <property type="molecule type" value="Genomic_DNA"/>
</dbReference>
<reference evidence="2" key="1">
    <citation type="submission" date="2011-05" db="EMBL/GenBank/DDBJ databases">
        <title>Complete sequence of chromosome of Methanothermococcus okinawensis IH1.</title>
        <authorList>
            <consortium name="US DOE Joint Genome Institute"/>
            <person name="Lucas S."/>
            <person name="Han J."/>
            <person name="Lapidus A."/>
            <person name="Cheng J.-F."/>
            <person name="Goodwin L."/>
            <person name="Pitluck S."/>
            <person name="Peters L."/>
            <person name="Mikhailova N."/>
            <person name="Held B."/>
            <person name="Han C."/>
            <person name="Tapia R."/>
            <person name="Land M."/>
            <person name="Hauser L."/>
            <person name="Kyrpides N."/>
            <person name="Ivanova N."/>
            <person name="Pagani I."/>
            <person name="Sieprawska-Lupa M."/>
            <person name="Takai K."/>
            <person name="Miyazaki J."/>
            <person name="Whitman W."/>
            <person name="Woyke T."/>
        </authorList>
    </citation>
    <scope>NUCLEOTIDE SEQUENCE</scope>
    <source>
        <strain evidence="2">IH1</strain>
    </source>
</reference>
<keyword evidence="1" id="KW-1133">Transmembrane helix</keyword>
<dbReference type="STRING" id="647113.Metok_1360"/>
<sequence>MKLYYKKGQISIDAVLAIMFLLLISTLIYYNVFNTSKSFKNAELADRLYSIADSFENYALLSYSKNVTISMELKPIGLKSYTLYFGNKSIVVDTTRTIFFIPTDKGVNITGDILSSSGKNLNKTINITYDNSRYYILKNTSIQIQ</sequence>